<dbReference type="EMBL" id="KC832409">
    <property type="protein sequence ID" value="AGN49022.1"/>
    <property type="molecule type" value="Genomic_DNA"/>
</dbReference>
<dbReference type="InterPro" id="IPR004860">
    <property type="entry name" value="LAGLIDADG_dom"/>
</dbReference>
<keyword evidence="2" id="KW-0255">Endonuclease</keyword>
<feature type="domain" description="Homing endonuclease LAGLIDADG" evidence="1">
    <location>
        <begin position="57"/>
        <end position="159"/>
    </location>
</feature>
<evidence type="ECO:0000259" key="1">
    <source>
        <dbReference type="Pfam" id="PF00961"/>
    </source>
</evidence>
<keyword evidence="2" id="KW-0378">Hydrolase</keyword>
<accession>R9U115</accession>
<name>R9U115_BOTFB</name>
<dbReference type="PANTHER" id="PTHR36181:SF4">
    <property type="entry name" value="LAGLIDADG ENDONUCLEASE"/>
    <property type="match status" value="1"/>
</dbReference>
<dbReference type="InterPro" id="IPR051289">
    <property type="entry name" value="LAGLIDADG_Endonuclease"/>
</dbReference>
<gene>
    <name evidence="2" type="ordered locus">BC1G_20013</name>
</gene>
<keyword evidence="2" id="KW-0540">Nuclease</keyword>
<keyword evidence="2" id="KW-0496">Mitochondrion</keyword>
<dbReference type="AlphaFoldDB" id="R9U115"/>
<dbReference type="InterPro" id="IPR027434">
    <property type="entry name" value="Homing_endonucl"/>
</dbReference>
<geneLocation type="mitochondrion" evidence="2"/>
<dbReference type="PANTHER" id="PTHR36181">
    <property type="entry name" value="INTRON-ENCODED ENDONUCLEASE AI3-RELATED"/>
    <property type="match status" value="1"/>
</dbReference>
<proteinExistence type="predicted"/>
<reference evidence="2" key="1">
    <citation type="submission" date="2013-03" db="EMBL/GenBank/DDBJ databases">
        <title>The Genome Sequence of Botryotinia fuckeliana B05.10 mitochondrial assembly.</title>
        <authorList>
            <consortium name="The Broad Institute Genome Sequencing Platform"/>
            <person name="van Kan J."/>
            <person name="Stassen J."/>
            <person name="Cuomo C."/>
            <person name="Walker B."/>
            <person name="Young S.K."/>
            <person name="Zeng Q."/>
            <person name="Gargeya S."/>
            <person name="Fitzgerald M."/>
            <person name="Haas B."/>
            <person name="Abouelleil A."/>
            <person name="Alvarado L."/>
            <person name="Arachchi H.M."/>
            <person name="Berlin A.M."/>
            <person name="Chapman S.B."/>
            <person name="Dewar J."/>
            <person name="Goldberg J."/>
            <person name="Griggs A."/>
            <person name="Gujja S."/>
            <person name="Hansen M."/>
            <person name="Howarth C."/>
            <person name="Imamovic A."/>
            <person name="Larimer J."/>
            <person name="McCowan C."/>
            <person name="Murphy C."/>
            <person name="Neiman D."/>
            <person name="Pearson M."/>
            <person name="Priest M."/>
            <person name="Roberts A."/>
            <person name="Saif S."/>
            <person name="Shea T."/>
            <person name="Sisk P."/>
            <person name="Sykes S."/>
            <person name="Wortman J."/>
            <person name="Nusbaum C."/>
            <person name="Birren B."/>
        </authorList>
    </citation>
    <scope>NUCLEOTIDE SEQUENCE [LARGE SCALE GENOMIC DNA]</scope>
    <source>
        <strain evidence="2">B05.10</strain>
    </source>
</reference>
<dbReference type="GO" id="GO:0005739">
    <property type="term" value="C:mitochondrion"/>
    <property type="evidence" value="ECO:0007669"/>
    <property type="project" value="UniProtKB-ARBA"/>
</dbReference>
<dbReference type="GO" id="GO:0004519">
    <property type="term" value="F:endonuclease activity"/>
    <property type="evidence" value="ECO:0007669"/>
    <property type="project" value="UniProtKB-KW"/>
</dbReference>
<dbReference type="Gene3D" id="3.10.28.10">
    <property type="entry name" value="Homing endonucleases"/>
    <property type="match status" value="1"/>
</dbReference>
<dbReference type="Pfam" id="PF00961">
    <property type="entry name" value="LAGLIDADG_1"/>
    <property type="match status" value="1"/>
</dbReference>
<organism evidence="2">
    <name type="scientific">Botryotinia fuckeliana (strain B05.10)</name>
    <name type="common">Noble rot fungus</name>
    <name type="synonym">Botrytis cinerea</name>
    <dbReference type="NCBI Taxonomy" id="332648"/>
    <lineage>
        <taxon>Eukaryota</taxon>
        <taxon>Fungi</taxon>
        <taxon>Dikarya</taxon>
        <taxon>Ascomycota</taxon>
        <taxon>Pezizomycotina</taxon>
        <taxon>Leotiomycetes</taxon>
        <taxon>Helotiales</taxon>
        <taxon>Sclerotiniaceae</taxon>
        <taxon>Botrytis</taxon>
    </lineage>
</organism>
<protein>
    <submittedName>
        <fullName evidence="2">LAGLIDADG endonuclease</fullName>
    </submittedName>
</protein>
<dbReference type="SUPFAM" id="SSF55608">
    <property type="entry name" value="Homing endonucleases"/>
    <property type="match status" value="1"/>
</dbReference>
<sequence>MLEAKEHSSLEGVIKIIGIKSAINLGLSESLINSFPGIERIARPIFAPGEIVDPNWLVGFVDGDGCFHIVTQKTESSSKVWLAFQITQHSRDTLLMESIVKYLGCGKVYNRNSTPALGEAPDFRVYNLDTVSSKIIPFFLEHKLQSVKSLDFYLFREACVLLLIPPGGGKRWSPYAVRARKGR</sequence>
<evidence type="ECO:0000313" key="2">
    <source>
        <dbReference type="EMBL" id="AGN49022.1"/>
    </source>
</evidence>